<keyword evidence="5" id="KW-1185">Reference proteome</keyword>
<reference evidence="4 5" key="1">
    <citation type="submission" date="2020-10" db="EMBL/GenBank/DDBJ databases">
        <title>Degradation of 1,4-Dioxane by Xanthobacter sp. YN2, via a Novel Group-2 Soluble Di-Iron Monooxygenase.</title>
        <authorList>
            <person name="Ma F."/>
            <person name="Wang Y."/>
            <person name="Yang J."/>
            <person name="Guo H."/>
            <person name="Su D."/>
            <person name="Yu L."/>
        </authorList>
    </citation>
    <scope>NUCLEOTIDE SEQUENCE [LARGE SCALE GENOMIC DNA]</scope>
    <source>
        <strain evidence="4 5">YN2</strain>
    </source>
</reference>
<dbReference type="Gene3D" id="3.30.1950.10">
    <property type="entry name" value="wza like domain"/>
    <property type="match status" value="1"/>
</dbReference>
<gene>
    <name evidence="4" type="ORF">EZH22_04775</name>
</gene>
<dbReference type="Gene3D" id="3.10.560.10">
    <property type="entry name" value="Outer membrane lipoprotein wza domain like"/>
    <property type="match status" value="1"/>
</dbReference>
<dbReference type="RefSeq" id="WP_203194621.1">
    <property type="nucleotide sequence ID" value="NZ_CP063362.1"/>
</dbReference>
<dbReference type="InterPro" id="IPR049712">
    <property type="entry name" value="Poly_export"/>
</dbReference>
<dbReference type="Pfam" id="PF02563">
    <property type="entry name" value="Poly_export"/>
    <property type="match status" value="1"/>
</dbReference>
<organism evidence="4 5">
    <name type="scientific">Xanthobacter dioxanivorans</name>
    <dbReference type="NCBI Taxonomy" id="2528964"/>
    <lineage>
        <taxon>Bacteria</taxon>
        <taxon>Pseudomonadati</taxon>
        <taxon>Pseudomonadota</taxon>
        <taxon>Alphaproteobacteria</taxon>
        <taxon>Hyphomicrobiales</taxon>
        <taxon>Xanthobacteraceae</taxon>
        <taxon>Xanthobacter</taxon>
    </lineage>
</organism>
<dbReference type="EMBL" id="CP063362">
    <property type="protein sequence ID" value="QRG07707.1"/>
    <property type="molecule type" value="Genomic_DNA"/>
</dbReference>
<feature type="domain" description="Soluble ligand binding" evidence="3">
    <location>
        <begin position="165"/>
        <end position="217"/>
    </location>
</feature>
<dbReference type="PANTHER" id="PTHR33619">
    <property type="entry name" value="POLYSACCHARIDE EXPORT PROTEIN GFCE-RELATED"/>
    <property type="match status" value="1"/>
</dbReference>
<dbReference type="InterPro" id="IPR003715">
    <property type="entry name" value="Poly_export_N"/>
</dbReference>
<proteinExistence type="predicted"/>
<dbReference type="Proteomes" id="UP000596427">
    <property type="component" value="Chromosome"/>
</dbReference>
<keyword evidence="1" id="KW-0732">Signal</keyword>
<dbReference type="InterPro" id="IPR019554">
    <property type="entry name" value="Soluble_ligand-bd"/>
</dbReference>
<dbReference type="Pfam" id="PF10531">
    <property type="entry name" value="SLBB"/>
    <property type="match status" value="1"/>
</dbReference>
<feature type="domain" description="Polysaccharide export protein N-terminal" evidence="2">
    <location>
        <begin position="84"/>
        <end position="157"/>
    </location>
</feature>
<dbReference type="KEGG" id="xdi:EZH22_04775"/>
<evidence type="ECO:0000313" key="5">
    <source>
        <dbReference type="Proteomes" id="UP000596427"/>
    </source>
</evidence>
<evidence type="ECO:0000259" key="3">
    <source>
        <dbReference type="Pfam" id="PF10531"/>
    </source>
</evidence>
<evidence type="ECO:0000313" key="4">
    <source>
        <dbReference type="EMBL" id="QRG07707.1"/>
    </source>
</evidence>
<dbReference type="PANTHER" id="PTHR33619:SF3">
    <property type="entry name" value="POLYSACCHARIDE EXPORT PROTEIN GFCE-RELATED"/>
    <property type="match status" value="1"/>
</dbReference>
<dbReference type="GO" id="GO:0015159">
    <property type="term" value="F:polysaccharide transmembrane transporter activity"/>
    <property type="evidence" value="ECO:0007669"/>
    <property type="project" value="InterPro"/>
</dbReference>
<name>A0A974PQ58_9HYPH</name>
<evidence type="ECO:0000256" key="1">
    <source>
        <dbReference type="ARBA" id="ARBA00022729"/>
    </source>
</evidence>
<sequence>MVLPECDGVDTARGTAPDMIRSATRGRGPAAWRIGVAIAGISLLLNGCAAIATSQSTGTEPFTTGHELRFTELNSDRFKPWTDQVPSYRLGPGDKIKVKYFITREMDEDLTVSPDGSVAPRAIGQIRVEGSTLSGIQEYIRRESRKELTDQKVVVSLEEAVSARIYVGGTVAHPGAFRLADMGTSVLQGILQAGGFTEESRTGQVALIRRGPNNEPMLRLINVRDVIQTGFDANDVPLVSGDIIYVPRSSIAEVNLWIDQFITKVVPFQRQFSYTIGSYTQTGGASSFLQ</sequence>
<evidence type="ECO:0000259" key="2">
    <source>
        <dbReference type="Pfam" id="PF02563"/>
    </source>
</evidence>
<accession>A0A974PQ58</accession>
<protein>
    <submittedName>
        <fullName evidence="4">Polysaccharide export protein</fullName>
    </submittedName>
</protein>
<dbReference type="AlphaFoldDB" id="A0A974PQ58"/>